<dbReference type="EMBL" id="KN833024">
    <property type="protein sequence ID" value="KIM77489.1"/>
    <property type="molecule type" value="Genomic_DNA"/>
</dbReference>
<dbReference type="InterPro" id="IPR015943">
    <property type="entry name" value="WD40/YVTN_repeat-like_dom_sf"/>
</dbReference>
<feature type="repeat" description="WD" evidence="3">
    <location>
        <begin position="14"/>
        <end position="55"/>
    </location>
</feature>
<dbReference type="InterPro" id="IPR019775">
    <property type="entry name" value="WD40_repeat_CS"/>
</dbReference>
<keyword evidence="1 3" id="KW-0853">WD repeat</keyword>
<gene>
    <name evidence="4" type="ORF">PILCRDRAFT_795798</name>
</gene>
<dbReference type="STRING" id="765440.A0A0C3FC98"/>
<reference evidence="5" key="2">
    <citation type="submission" date="2015-01" db="EMBL/GenBank/DDBJ databases">
        <title>Evolutionary Origins and Diversification of the Mycorrhizal Mutualists.</title>
        <authorList>
            <consortium name="DOE Joint Genome Institute"/>
            <consortium name="Mycorrhizal Genomics Consortium"/>
            <person name="Kohler A."/>
            <person name="Kuo A."/>
            <person name="Nagy L.G."/>
            <person name="Floudas D."/>
            <person name="Copeland A."/>
            <person name="Barry K.W."/>
            <person name="Cichocki N."/>
            <person name="Veneault-Fourrey C."/>
            <person name="LaButti K."/>
            <person name="Lindquist E.A."/>
            <person name="Lipzen A."/>
            <person name="Lundell T."/>
            <person name="Morin E."/>
            <person name="Murat C."/>
            <person name="Riley R."/>
            <person name="Ohm R."/>
            <person name="Sun H."/>
            <person name="Tunlid A."/>
            <person name="Henrissat B."/>
            <person name="Grigoriev I.V."/>
            <person name="Hibbett D.S."/>
            <person name="Martin F."/>
        </authorList>
    </citation>
    <scope>NUCLEOTIDE SEQUENCE [LARGE SCALE GENOMIC DNA]</scope>
    <source>
        <strain evidence="5">F 1598</strain>
    </source>
</reference>
<dbReference type="PANTHER" id="PTHR19879">
    <property type="entry name" value="TRANSCRIPTION INITIATION FACTOR TFIID"/>
    <property type="match status" value="1"/>
</dbReference>
<evidence type="ECO:0000313" key="5">
    <source>
        <dbReference type="Proteomes" id="UP000054166"/>
    </source>
</evidence>
<keyword evidence="2" id="KW-0677">Repeat</keyword>
<dbReference type="PRINTS" id="PR00320">
    <property type="entry name" value="GPROTEINBRPT"/>
</dbReference>
<dbReference type="InterPro" id="IPR001680">
    <property type="entry name" value="WD40_rpt"/>
</dbReference>
<feature type="repeat" description="WD" evidence="3">
    <location>
        <begin position="180"/>
        <end position="221"/>
    </location>
</feature>
<name>A0A0C3FC98_PILCF</name>
<dbReference type="SMART" id="SM00320">
    <property type="entry name" value="WD40"/>
    <property type="match status" value="5"/>
</dbReference>
<dbReference type="OrthoDB" id="2654985at2759"/>
<dbReference type="PANTHER" id="PTHR19879:SF9">
    <property type="entry name" value="TRANSCRIPTION INITIATION FACTOR TFIID SUBUNIT 5"/>
    <property type="match status" value="1"/>
</dbReference>
<evidence type="ECO:0000256" key="2">
    <source>
        <dbReference type="ARBA" id="ARBA00022737"/>
    </source>
</evidence>
<dbReference type="PROSITE" id="PS00678">
    <property type="entry name" value="WD_REPEATS_1"/>
    <property type="match status" value="2"/>
</dbReference>
<protein>
    <submittedName>
        <fullName evidence="4">Uncharacterized protein</fullName>
    </submittedName>
</protein>
<evidence type="ECO:0000256" key="1">
    <source>
        <dbReference type="ARBA" id="ARBA00022574"/>
    </source>
</evidence>
<feature type="repeat" description="WD" evidence="3">
    <location>
        <begin position="138"/>
        <end position="179"/>
    </location>
</feature>
<proteinExistence type="predicted"/>
<sequence>MWDTTTDSDVFGALRGPEGNVTCVAFTSDGQRLLSSASGNAIYDWDLSTGMMALVLQGHNDNVRSISISSNGNCVASGSTDGTIKLWNIGTGEECHDQINISALSFSPDGQLFASISTNDCRIRLWNAATGQEACLPLQNHQDTVECVAFSPDGQLVASGSADTTIIVWDVISGKEVLVLRGHEGKVISVAFSWDGMQILSGSIDDTVRLWSLKTGAEARFPMPCEATQKFGLLLFTQTDIWMSTADRLHLEVRFGYPHI</sequence>
<dbReference type="PROSITE" id="PS50082">
    <property type="entry name" value="WD_REPEATS_2"/>
    <property type="match status" value="4"/>
</dbReference>
<dbReference type="PROSITE" id="PS50294">
    <property type="entry name" value="WD_REPEATS_REGION"/>
    <property type="match status" value="4"/>
</dbReference>
<dbReference type="InParanoid" id="A0A0C3FC98"/>
<dbReference type="Gene3D" id="2.130.10.10">
    <property type="entry name" value="YVTN repeat-like/Quinoprotein amine dehydrogenase"/>
    <property type="match status" value="2"/>
</dbReference>
<accession>A0A0C3FC98</accession>
<dbReference type="AlphaFoldDB" id="A0A0C3FC98"/>
<evidence type="ECO:0000313" key="4">
    <source>
        <dbReference type="EMBL" id="KIM77489.1"/>
    </source>
</evidence>
<organism evidence="4 5">
    <name type="scientific">Piloderma croceum (strain F 1598)</name>
    <dbReference type="NCBI Taxonomy" id="765440"/>
    <lineage>
        <taxon>Eukaryota</taxon>
        <taxon>Fungi</taxon>
        <taxon>Dikarya</taxon>
        <taxon>Basidiomycota</taxon>
        <taxon>Agaricomycotina</taxon>
        <taxon>Agaricomycetes</taxon>
        <taxon>Agaricomycetidae</taxon>
        <taxon>Atheliales</taxon>
        <taxon>Atheliaceae</taxon>
        <taxon>Piloderma</taxon>
    </lineage>
</organism>
<dbReference type="InterPro" id="IPR011047">
    <property type="entry name" value="Quinoprotein_ADH-like_sf"/>
</dbReference>
<evidence type="ECO:0000256" key="3">
    <source>
        <dbReference type="PROSITE-ProRule" id="PRU00221"/>
    </source>
</evidence>
<dbReference type="Pfam" id="PF00400">
    <property type="entry name" value="WD40"/>
    <property type="match status" value="5"/>
</dbReference>
<dbReference type="Proteomes" id="UP000054166">
    <property type="component" value="Unassembled WGS sequence"/>
</dbReference>
<feature type="repeat" description="WD" evidence="3">
    <location>
        <begin position="56"/>
        <end position="97"/>
    </location>
</feature>
<dbReference type="InterPro" id="IPR020472">
    <property type="entry name" value="WD40_PAC1"/>
</dbReference>
<dbReference type="SUPFAM" id="SSF50998">
    <property type="entry name" value="Quinoprotein alcohol dehydrogenase-like"/>
    <property type="match status" value="1"/>
</dbReference>
<reference evidence="4 5" key="1">
    <citation type="submission" date="2014-04" db="EMBL/GenBank/DDBJ databases">
        <authorList>
            <consortium name="DOE Joint Genome Institute"/>
            <person name="Kuo A."/>
            <person name="Tarkka M."/>
            <person name="Buscot F."/>
            <person name="Kohler A."/>
            <person name="Nagy L.G."/>
            <person name="Floudas D."/>
            <person name="Copeland A."/>
            <person name="Barry K.W."/>
            <person name="Cichocki N."/>
            <person name="Veneault-Fourrey C."/>
            <person name="LaButti K."/>
            <person name="Lindquist E.A."/>
            <person name="Lipzen A."/>
            <person name="Lundell T."/>
            <person name="Morin E."/>
            <person name="Murat C."/>
            <person name="Sun H."/>
            <person name="Tunlid A."/>
            <person name="Henrissat B."/>
            <person name="Grigoriev I.V."/>
            <person name="Hibbett D.S."/>
            <person name="Martin F."/>
            <person name="Nordberg H.P."/>
            <person name="Cantor M.N."/>
            <person name="Hua S.X."/>
        </authorList>
    </citation>
    <scope>NUCLEOTIDE SEQUENCE [LARGE SCALE GENOMIC DNA]</scope>
    <source>
        <strain evidence="4 5">F 1598</strain>
    </source>
</reference>
<dbReference type="CDD" id="cd00200">
    <property type="entry name" value="WD40"/>
    <property type="match status" value="1"/>
</dbReference>
<dbReference type="HOGENOM" id="CLU_000288_57_33_1"/>
<keyword evidence="5" id="KW-1185">Reference proteome</keyword>